<keyword evidence="3" id="KW-1185">Reference proteome</keyword>
<feature type="compositionally biased region" description="Basic residues" evidence="1">
    <location>
        <begin position="16"/>
        <end position="28"/>
    </location>
</feature>
<dbReference type="AlphaFoldDB" id="A0ABD3BII2"/>
<feature type="region of interest" description="Disordered" evidence="1">
    <location>
        <begin position="1"/>
        <end position="28"/>
    </location>
</feature>
<evidence type="ECO:0000313" key="2">
    <source>
        <dbReference type="EMBL" id="KAL3617265.1"/>
    </source>
</evidence>
<evidence type="ECO:0000256" key="1">
    <source>
        <dbReference type="SAM" id="MobiDB-lite"/>
    </source>
</evidence>
<name>A0ABD3BII2_9LAMI</name>
<gene>
    <name evidence="2" type="ORF">CASFOL_038810</name>
</gene>
<reference evidence="3" key="1">
    <citation type="journal article" date="2024" name="IScience">
        <title>Strigolactones Initiate the Formation of Haustorium-like Structures in Castilleja.</title>
        <authorList>
            <person name="Buerger M."/>
            <person name="Peterson D."/>
            <person name="Chory J."/>
        </authorList>
    </citation>
    <scope>NUCLEOTIDE SEQUENCE [LARGE SCALE GENOMIC DNA]</scope>
</reference>
<dbReference type="EMBL" id="JAVIJP010000083">
    <property type="protein sequence ID" value="KAL3617265.1"/>
    <property type="molecule type" value="Genomic_DNA"/>
</dbReference>
<comment type="caution">
    <text evidence="2">The sequence shown here is derived from an EMBL/GenBank/DDBJ whole genome shotgun (WGS) entry which is preliminary data.</text>
</comment>
<evidence type="ECO:0000313" key="3">
    <source>
        <dbReference type="Proteomes" id="UP001632038"/>
    </source>
</evidence>
<proteinExistence type="predicted"/>
<sequence>MMGDKEIPKKPMVNNSKKKKNKRGGAKRKITLEQTVAYKAVSDWVFLDQSNIRKI</sequence>
<dbReference type="Proteomes" id="UP001632038">
    <property type="component" value="Unassembled WGS sequence"/>
</dbReference>
<organism evidence="2 3">
    <name type="scientific">Castilleja foliolosa</name>
    <dbReference type="NCBI Taxonomy" id="1961234"/>
    <lineage>
        <taxon>Eukaryota</taxon>
        <taxon>Viridiplantae</taxon>
        <taxon>Streptophyta</taxon>
        <taxon>Embryophyta</taxon>
        <taxon>Tracheophyta</taxon>
        <taxon>Spermatophyta</taxon>
        <taxon>Magnoliopsida</taxon>
        <taxon>eudicotyledons</taxon>
        <taxon>Gunneridae</taxon>
        <taxon>Pentapetalae</taxon>
        <taxon>asterids</taxon>
        <taxon>lamiids</taxon>
        <taxon>Lamiales</taxon>
        <taxon>Orobanchaceae</taxon>
        <taxon>Pedicularideae</taxon>
        <taxon>Castillejinae</taxon>
        <taxon>Castilleja</taxon>
    </lineage>
</organism>
<protein>
    <submittedName>
        <fullName evidence="2">Uncharacterized protein</fullName>
    </submittedName>
</protein>
<accession>A0ABD3BII2</accession>